<proteinExistence type="predicted"/>
<name>A0ABW8SYF1_9CLOT</name>
<dbReference type="Proteomes" id="UP001623591">
    <property type="component" value="Unassembled WGS sequence"/>
</dbReference>
<evidence type="ECO:0000313" key="1">
    <source>
        <dbReference type="EMBL" id="MFL0245496.1"/>
    </source>
</evidence>
<evidence type="ECO:0008006" key="3">
    <source>
        <dbReference type="Google" id="ProtNLM"/>
    </source>
</evidence>
<sequence>MEEKYKEALEEVLYNLRQIEMSNESDGYIDDSIKIITDVLKEGSVER</sequence>
<dbReference type="RefSeq" id="WP_406767957.1">
    <property type="nucleotide sequence ID" value="NZ_JBJHZZ010000001.1"/>
</dbReference>
<comment type="caution">
    <text evidence="1">The sequence shown here is derived from an EMBL/GenBank/DDBJ whole genome shotgun (WGS) entry which is preliminary data.</text>
</comment>
<keyword evidence="2" id="KW-1185">Reference proteome</keyword>
<gene>
    <name evidence="1" type="ORF">ACJDUG_00715</name>
</gene>
<evidence type="ECO:0000313" key="2">
    <source>
        <dbReference type="Proteomes" id="UP001623591"/>
    </source>
</evidence>
<accession>A0ABW8SYF1</accession>
<organism evidence="1 2">
    <name type="scientific">Candidatus Clostridium stratigraminis</name>
    <dbReference type="NCBI Taxonomy" id="3381661"/>
    <lineage>
        <taxon>Bacteria</taxon>
        <taxon>Bacillati</taxon>
        <taxon>Bacillota</taxon>
        <taxon>Clostridia</taxon>
        <taxon>Eubacteriales</taxon>
        <taxon>Clostridiaceae</taxon>
        <taxon>Clostridium</taxon>
    </lineage>
</organism>
<protein>
    <recommendedName>
        <fullName evidence="3">Spo0E like sporulation regulatory protein</fullName>
    </recommendedName>
</protein>
<reference evidence="1 2" key="1">
    <citation type="submission" date="2024-11" db="EMBL/GenBank/DDBJ databases">
        <authorList>
            <person name="Heng Y.C."/>
            <person name="Lim A.C.H."/>
            <person name="Lee J.K.Y."/>
            <person name="Kittelmann S."/>
        </authorList>
    </citation>
    <scope>NUCLEOTIDE SEQUENCE [LARGE SCALE GENOMIC DNA]</scope>
    <source>
        <strain evidence="1 2">WILCCON 0185</strain>
    </source>
</reference>
<dbReference type="EMBL" id="JBJHZZ010000001">
    <property type="protein sequence ID" value="MFL0245496.1"/>
    <property type="molecule type" value="Genomic_DNA"/>
</dbReference>